<dbReference type="InterPro" id="IPR018391">
    <property type="entry name" value="PQQ_b-propeller_rpt"/>
</dbReference>
<dbReference type="EMBL" id="CP022295">
    <property type="protein sequence ID" value="QSR28763.1"/>
    <property type="molecule type" value="Genomic_DNA"/>
</dbReference>
<dbReference type="Proteomes" id="UP000662818">
    <property type="component" value="Chromosome"/>
</dbReference>
<dbReference type="InterPro" id="IPR015943">
    <property type="entry name" value="WD40/YVTN_repeat-like_dom_sf"/>
</dbReference>
<proteinExistence type="predicted"/>
<evidence type="ECO:0008006" key="4">
    <source>
        <dbReference type="Google" id="ProtNLM"/>
    </source>
</evidence>
<evidence type="ECO:0000313" key="2">
    <source>
        <dbReference type="EMBL" id="QSR28763.1"/>
    </source>
</evidence>
<dbReference type="SMART" id="SM00564">
    <property type="entry name" value="PQQ"/>
    <property type="match status" value="3"/>
</dbReference>
<dbReference type="InterPro" id="IPR011047">
    <property type="entry name" value="Quinoprotein_ADH-like_sf"/>
</dbReference>
<accession>A0ABX7PT06</accession>
<protein>
    <recommendedName>
        <fullName evidence="4">PQQ-binding-like beta-propeller repeat protein</fullName>
    </recommendedName>
</protein>
<feature type="region of interest" description="Disordered" evidence="1">
    <location>
        <begin position="84"/>
        <end position="106"/>
    </location>
</feature>
<keyword evidence="3" id="KW-1185">Reference proteome</keyword>
<evidence type="ECO:0000256" key="1">
    <source>
        <dbReference type="SAM" id="MobiDB-lite"/>
    </source>
</evidence>
<reference evidence="2 3" key="1">
    <citation type="submission" date="2017-06" db="EMBL/GenBank/DDBJ databases">
        <title>Complete Genome Sequence of the Soil Carbazole-Degrading Bacterium Nocardioides aromaticivorans IC177.</title>
        <authorList>
            <person name="Vejarano F."/>
            <person name="Suzuki-Minakuchi C."/>
            <person name="Ohtsubo Y."/>
            <person name="Tsuda M."/>
            <person name="Okada K."/>
            <person name="Nojiri H."/>
        </authorList>
    </citation>
    <scope>NUCLEOTIDE SEQUENCE [LARGE SCALE GENOMIC DNA]</scope>
    <source>
        <strain evidence="2 3">IC177</strain>
    </source>
</reference>
<organism evidence="2 3">
    <name type="scientific">Nocardioides aromaticivorans</name>
    <dbReference type="NCBI Taxonomy" id="200618"/>
    <lineage>
        <taxon>Bacteria</taxon>
        <taxon>Bacillati</taxon>
        <taxon>Actinomycetota</taxon>
        <taxon>Actinomycetes</taxon>
        <taxon>Propionibacteriales</taxon>
        <taxon>Nocardioidaceae</taxon>
        <taxon>Nocardioides</taxon>
    </lineage>
</organism>
<dbReference type="SUPFAM" id="SSF50998">
    <property type="entry name" value="Quinoprotein alcohol dehydrogenase-like"/>
    <property type="match status" value="1"/>
</dbReference>
<gene>
    <name evidence="2" type="ORF">CFH99_24380</name>
</gene>
<evidence type="ECO:0000313" key="3">
    <source>
        <dbReference type="Proteomes" id="UP000662818"/>
    </source>
</evidence>
<dbReference type="Gene3D" id="2.130.10.10">
    <property type="entry name" value="YVTN repeat-like/Quinoprotein amine dehydrogenase"/>
    <property type="match status" value="1"/>
</dbReference>
<name>A0ABX7PT06_9ACTN</name>
<sequence>MSHWWMLGHRFQLQMEWSWVRWAGSAQVSMPSISEIRRPPARIRARRRFAPPPGGTNAPMPMSTVIRVAAGAALVSLLAACSSAGSEEPDPAPSPTPETAGWEVYDGPTAPDLVVREVPLSAGVGRDIDDVDRVERIGGVAVVWGRDDLDDLMKAVDLASGRVLWQRRLTDVVASPLGDVHLDGPWDVVPGSGVLVTTSYLDGCARNLRACGIDERLEEKGEALHAVDVRTGEVRWSVPLLPGAPGSNLGRLPFGIDRIETAGSVVVVSLVDDRGQAALVQGHDAATGRRLWERSGAWLVAAADDVVLTGVVDDPGDTETVGALQGRDALTGKVRWTNPGLPGDLPDAAGTANDGMGYVGTTVFSLADGHEITRLNGFARLGSGSDGTYAATDGPALDEDQCCVDTVATVGPDGVWRRSEQAVGQSVEWADGDYIWRSLDTSGEGLVAVDRTGAARSRELPVAYGAQFSGGLILSESGGAIRMWTYLPR</sequence>